<keyword evidence="4 7" id="KW-0812">Transmembrane</keyword>
<dbReference type="CDD" id="cd20328">
    <property type="entry name" value="FXYD3-like"/>
    <property type="match status" value="1"/>
</dbReference>
<keyword evidence="5 7" id="KW-0406">Ion transport</keyword>
<evidence type="ECO:0000313" key="8">
    <source>
        <dbReference type="EMBL" id="MBN3315395.1"/>
    </source>
</evidence>
<dbReference type="PANTHER" id="PTHR14132:SF14">
    <property type="entry name" value="FXYD DOMAIN-CONTAINING ION TRANSPORT REGULATOR 5"/>
    <property type="match status" value="1"/>
</dbReference>
<comment type="similarity">
    <text evidence="2 7">Belongs to the FXYD family.</text>
</comment>
<evidence type="ECO:0000256" key="6">
    <source>
        <dbReference type="ARBA" id="ARBA00023136"/>
    </source>
</evidence>
<dbReference type="EMBL" id="JAAWVO010021027">
    <property type="protein sequence ID" value="MBN3315395.1"/>
    <property type="molecule type" value="Genomic_DNA"/>
</dbReference>
<proteinExistence type="inferred from homology"/>
<dbReference type="InterPro" id="IPR000272">
    <property type="entry name" value="Ion-transport_regulator_FXYD"/>
</dbReference>
<dbReference type="Proteomes" id="UP000736164">
    <property type="component" value="Unassembled WGS sequence"/>
</dbReference>
<accession>A0A8J7NLL6</accession>
<feature type="transmembrane region" description="Helical" evidence="7">
    <location>
        <begin position="173"/>
        <end position="193"/>
    </location>
</feature>
<keyword evidence="9" id="KW-1185">Reference proteome</keyword>
<comment type="caution">
    <text evidence="8">The sequence shown here is derived from an EMBL/GenBank/DDBJ whole genome shotgun (WGS) entry which is preliminary data.</text>
</comment>
<reference evidence="8" key="1">
    <citation type="journal article" date="2021" name="Cell">
        <title>Tracing the genetic footprints of vertebrate landing in non-teleost ray-finned fishes.</title>
        <authorList>
            <person name="Bi X."/>
            <person name="Wang K."/>
            <person name="Yang L."/>
            <person name="Pan H."/>
            <person name="Jiang H."/>
            <person name="Wei Q."/>
            <person name="Fang M."/>
            <person name="Yu H."/>
            <person name="Zhu C."/>
            <person name="Cai Y."/>
            <person name="He Y."/>
            <person name="Gan X."/>
            <person name="Zeng H."/>
            <person name="Yu D."/>
            <person name="Zhu Y."/>
            <person name="Jiang H."/>
            <person name="Qiu Q."/>
            <person name="Yang H."/>
            <person name="Zhang Y.E."/>
            <person name="Wang W."/>
            <person name="Zhu M."/>
            <person name="He S."/>
            <person name="Zhang G."/>
        </authorList>
    </citation>
    <scope>NUCLEOTIDE SEQUENCE</scope>
    <source>
        <strain evidence="8">Allg_001</strain>
    </source>
</reference>
<evidence type="ECO:0000256" key="3">
    <source>
        <dbReference type="ARBA" id="ARBA00022448"/>
    </source>
</evidence>
<feature type="non-terminal residue" evidence="8">
    <location>
        <position position="252"/>
    </location>
</feature>
<organism evidence="8 9">
    <name type="scientific">Atractosteus spatula</name>
    <name type="common">Alligator gar</name>
    <name type="synonym">Lepisosteus spatula</name>
    <dbReference type="NCBI Taxonomy" id="7917"/>
    <lineage>
        <taxon>Eukaryota</taxon>
        <taxon>Metazoa</taxon>
        <taxon>Chordata</taxon>
        <taxon>Craniata</taxon>
        <taxon>Vertebrata</taxon>
        <taxon>Euteleostomi</taxon>
        <taxon>Actinopterygii</taxon>
        <taxon>Neopterygii</taxon>
        <taxon>Holostei</taxon>
        <taxon>Semionotiformes</taxon>
        <taxon>Lepisosteidae</taxon>
        <taxon>Atractosteus</taxon>
    </lineage>
</organism>
<evidence type="ECO:0000313" key="9">
    <source>
        <dbReference type="Proteomes" id="UP000736164"/>
    </source>
</evidence>
<evidence type="ECO:0000256" key="7">
    <source>
        <dbReference type="RuleBase" id="RU364131"/>
    </source>
</evidence>
<sequence>AEEFTTPPKNVSVGSGKAVNFVCGVSTVPAGVQELQLNIYSWSVNASIRCPGNNVYLSAQVIMGYCEDRGRELRAVWRMATTVKADNGTYVTCFSPGIRPAEGYLSITENSNYFTTLIACVFGGFFGILIIFGLSFCFLKRSKRLQKCLKGKSLQEDMDTCVEEQTLWKMEKLSALVLLTVIAVAVAENENYYRLRVGGLILSAVLCLIGITILLSGHCRCKFKQDKRRRTGHAGAPGQQLLNDQGVWLRQS</sequence>
<comment type="caution">
    <text evidence="7">Lacks conserved residue(s) required for the propagation of feature annotation.</text>
</comment>
<dbReference type="Pfam" id="PF02038">
    <property type="entry name" value="ATP1G1_PLM_MAT8"/>
    <property type="match status" value="1"/>
</dbReference>
<keyword evidence="3 7" id="KW-0813">Transport</keyword>
<feature type="transmembrane region" description="Helical" evidence="7">
    <location>
        <begin position="113"/>
        <end position="139"/>
    </location>
</feature>
<gene>
    <name evidence="8" type="primary">Fxyd3</name>
    <name evidence="8" type="ORF">GTO95_0003849</name>
</gene>
<evidence type="ECO:0000256" key="1">
    <source>
        <dbReference type="ARBA" id="ARBA00004167"/>
    </source>
</evidence>
<comment type="subcellular location">
    <subcellularLocation>
        <location evidence="1">Membrane</location>
        <topology evidence="1">Single-pass membrane protein</topology>
    </subcellularLocation>
</comment>
<dbReference type="FunFam" id="1.20.5.780:FF:000008">
    <property type="entry name" value="FXYD domain-containing ion transport regulator"/>
    <property type="match status" value="1"/>
</dbReference>
<evidence type="ECO:0000256" key="5">
    <source>
        <dbReference type="ARBA" id="ARBA00023065"/>
    </source>
</evidence>
<dbReference type="GO" id="GO:0006811">
    <property type="term" value="P:monoatomic ion transport"/>
    <property type="evidence" value="ECO:0007669"/>
    <property type="project" value="UniProtKB-KW"/>
</dbReference>
<protein>
    <recommendedName>
        <fullName evidence="7">FXYD domain-containing ion transport regulator</fullName>
    </recommendedName>
</protein>
<dbReference type="AlphaFoldDB" id="A0A8J7NLL6"/>
<keyword evidence="6 7" id="KW-0472">Membrane</keyword>
<dbReference type="GO" id="GO:0043269">
    <property type="term" value="P:regulation of monoatomic ion transport"/>
    <property type="evidence" value="ECO:0007669"/>
    <property type="project" value="InterPro"/>
</dbReference>
<dbReference type="GO" id="GO:0016020">
    <property type="term" value="C:membrane"/>
    <property type="evidence" value="ECO:0007669"/>
    <property type="project" value="UniProtKB-SubCell"/>
</dbReference>
<dbReference type="Gene3D" id="1.20.5.780">
    <property type="entry name" value="Single helix bin"/>
    <property type="match status" value="1"/>
</dbReference>
<dbReference type="GO" id="GO:0017080">
    <property type="term" value="F:sodium channel regulator activity"/>
    <property type="evidence" value="ECO:0007669"/>
    <property type="project" value="TreeGrafter"/>
</dbReference>
<feature type="non-terminal residue" evidence="8">
    <location>
        <position position="1"/>
    </location>
</feature>
<keyword evidence="7" id="KW-1133">Transmembrane helix</keyword>
<feature type="transmembrane region" description="Helical" evidence="7">
    <location>
        <begin position="199"/>
        <end position="219"/>
    </location>
</feature>
<evidence type="ECO:0000256" key="4">
    <source>
        <dbReference type="ARBA" id="ARBA00022692"/>
    </source>
</evidence>
<name>A0A8J7NLL6_ATRSP</name>
<dbReference type="PANTHER" id="PTHR14132">
    <property type="entry name" value="SODIUM/POTASSIUM-TRANSPORTING ATPASE SUBUNIT GAMMA"/>
    <property type="match status" value="1"/>
</dbReference>
<evidence type="ECO:0000256" key="2">
    <source>
        <dbReference type="ARBA" id="ARBA00005948"/>
    </source>
</evidence>